<keyword evidence="1" id="KW-0732">Signal</keyword>
<evidence type="ECO:0000259" key="2">
    <source>
        <dbReference type="Pfam" id="PF13628"/>
    </source>
</evidence>
<keyword evidence="4" id="KW-1185">Reference proteome</keyword>
<dbReference type="InterPro" id="IPR025419">
    <property type="entry name" value="DUF4142"/>
</dbReference>
<dbReference type="EMBL" id="BAABDK010000017">
    <property type="protein sequence ID" value="GAA4036440.1"/>
    <property type="molecule type" value="Genomic_DNA"/>
</dbReference>
<feature type="domain" description="DUF4142" evidence="2">
    <location>
        <begin position="53"/>
        <end position="180"/>
    </location>
</feature>
<evidence type="ECO:0000313" key="4">
    <source>
        <dbReference type="Proteomes" id="UP001501469"/>
    </source>
</evidence>
<dbReference type="Gene3D" id="1.20.1260.10">
    <property type="match status" value="1"/>
</dbReference>
<evidence type="ECO:0000313" key="3">
    <source>
        <dbReference type="EMBL" id="GAA4036440.1"/>
    </source>
</evidence>
<sequence length="191" mass="21343">MNSRYLTPLFLFCLLQLAACSSDKADKATNTAAGQKGGPGQLDHFAYFFMPLAGCAGIMEVELGKIAAQRATAPRVKAYATQMVQQHTAINDEYRTLMRRKGLVPPDTMMREQRLKVDSLRNMSAAEVDQRYTTMMVNDHGMAVKLFGMAYDSAQDAEYREWLGRMCQIVREHHQHALALRGGTGHHQGSM</sequence>
<dbReference type="InterPro" id="IPR012347">
    <property type="entry name" value="Ferritin-like"/>
</dbReference>
<comment type="caution">
    <text evidence="3">The sequence shown here is derived from an EMBL/GenBank/DDBJ whole genome shotgun (WGS) entry which is preliminary data.</text>
</comment>
<reference evidence="4" key="1">
    <citation type="journal article" date="2019" name="Int. J. Syst. Evol. Microbiol.">
        <title>The Global Catalogue of Microorganisms (GCM) 10K type strain sequencing project: providing services to taxonomists for standard genome sequencing and annotation.</title>
        <authorList>
            <consortium name="The Broad Institute Genomics Platform"/>
            <consortium name="The Broad Institute Genome Sequencing Center for Infectious Disease"/>
            <person name="Wu L."/>
            <person name="Ma J."/>
        </authorList>
    </citation>
    <scope>NUCLEOTIDE SEQUENCE [LARGE SCALE GENOMIC DNA]</scope>
    <source>
        <strain evidence="4">JCM 17225</strain>
    </source>
</reference>
<accession>A0ABP7U5U0</accession>
<dbReference type="Pfam" id="PF13628">
    <property type="entry name" value="DUF4142"/>
    <property type="match status" value="1"/>
</dbReference>
<protein>
    <recommendedName>
        <fullName evidence="2">DUF4142 domain-containing protein</fullName>
    </recommendedName>
</protein>
<name>A0ABP7U5U0_9BACT</name>
<feature type="chain" id="PRO_5046336295" description="DUF4142 domain-containing protein" evidence="1">
    <location>
        <begin position="19"/>
        <end position="191"/>
    </location>
</feature>
<organism evidence="3 4">
    <name type="scientific">Hymenobacter glaciei</name>
    <dbReference type="NCBI Taxonomy" id="877209"/>
    <lineage>
        <taxon>Bacteria</taxon>
        <taxon>Pseudomonadati</taxon>
        <taxon>Bacteroidota</taxon>
        <taxon>Cytophagia</taxon>
        <taxon>Cytophagales</taxon>
        <taxon>Hymenobacteraceae</taxon>
        <taxon>Hymenobacter</taxon>
    </lineage>
</organism>
<gene>
    <name evidence="3" type="ORF">GCM10022409_21690</name>
</gene>
<proteinExistence type="predicted"/>
<dbReference type="RefSeq" id="WP_345054057.1">
    <property type="nucleotide sequence ID" value="NZ_BAABDK010000017.1"/>
</dbReference>
<dbReference type="PANTHER" id="PTHR38593">
    <property type="entry name" value="BLR2558 PROTEIN"/>
    <property type="match status" value="1"/>
</dbReference>
<dbReference type="Proteomes" id="UP001501469">
    <property type="component" value="Unassembled WGS sequence"/>
</dbReference>
<feature type="signal peptide" evidence="1">
    <location>
        <begin position="1"/>
        <end position="18"/>
    </location>
</feature>
<dbReference type="PANTHER" id="PTHR38593:SF1">
    <property type="entry name" value="BLR2558 PROTEIN"/>
    <property type="match status" value="1"/>
</dbReference>
<evidence type="ECO:0000256" key="1">
    <source>
        <dbReference type="SAM" id="SignalP"/>
    </source>
</evidence>